<keyword evidence="2" id="KW-0732">Signal</keyword>
<feature type="compositionally biased region" description="Pro residues" evidence="1">
    <location>
        <begin position="235"/>
        <end position="247"/>
    </location>
</feature>
<evidence type="ECO:0008006" key="5">
    <source>
        <dbReference type="Google" id="ProtNLM"/>
    </source>
</evidence>
<feature type="compositionally biased region" description="Low complexity" evidence="1">
    <location>
        <begin position="637"/>
        <end position="653"/>
    </location>
</feature>
<sequence>MRVAHALLALLAPQQQVLGYAPPKAPAASRAPTTTNAMPRGGPPLDADRKMRSPGMQHNFYETSTADFKRPYGAPPGAPVGPGPDAGPYVGGSPPPSAAERAKKASAAEARVAAVATGAAAAKEKGLRRANSLYEVGEETPMPGREKEYEAYMQAYTGNLPNAGGEGTSSPQPAVDEDRRNRSPGLQQNFYETSTADFKRPYGAPRGAAPPPPNGGGSGQQPSYNQQPSYGQPPVAAPAPTYAPAPSPQVLRARALGARQPPPIHGRGPFSQQGTPSVNNRRFNQPPIYNQNTYGQPPTSPPGEPSYGQQAPPGQKNLARPSLGQLIKEYGQKLGREMYMGGPGNTAAAAAGRAPDGQYDRPYDPRAPPPYGASPYGRQGPGHQEPLSLGELIKEHGPIAGREMYMMGQGAEPAMAGARGAAPPWMQGPNGPGRGSATYRQSPYMQSPPWMQGPNGPGRGSATYRQSPYMQSPPWLQAPNTPLSQTFRQSPYMQNSENRRPRQRGRQESYGPPPPPPPPPGAARPVPRGPRRRPRRPVPRGPVPHHAPTARRPVPRAAPPPMGAGGPYREPRPSYVGQPPVLRPSYDRGAAYGQRGDSRDMRKVEMELARLQKDFPGTSTRVQSLLSLIGTGGGAGRPAAYQQQPQPQGSRRW</sequence>
<dbReference type="EMBL" id="JBBJCI010000226">
    <property type="protein sequence ID" value="KAK7239076.1"/>
    <property type="molecule type" value="Genomic_DNA"/>
</dbReference>
<feature type="compositionally biased region" description="Pro residues" evidence="1">
    <location>
        <begin position="73"/>
        <end position="82"/>
    </location>
</feature>
<evidence type="ECO:0000256" key="2">
    <source>
        <dbReference type="SAM" id="SignalP"/>
    </source>
</evidence>
<feature type="compositionally biased region" description="Pro residues" evidence="1">
    <location>
        <begin position="511"/>
        <end position="522"/>
    </location>
</feature>
<feature type="compositionally biased region" description="Polar residues" evidence="1">
    <location>
        <begin position="478"/>
        <end position="496"/>
    </location>
</feature>
<feature type="region of interest" description="Disordered" evidence="1">
    <location>
        <begin position="137"/>
        <end position="386"/>
    </location>
</feature>
<feature type="region of interest" description="Disordered" evidence="1">
    <location>
        <begin position="415"/>
        <end position="601"/>
    </location>
</feature>
<dbReference type="Proteomes" id="UP001363151">
    <property type="component" value="Unassembled WGS sequence"/>
</dbReference>
<gene>
    <name evidence="3" type="ORF">SO694_00027013</name>
</gene>
<feature type="compositionally biased region" description="Basic residues" evidence="1">
    <location>
        <begin position="529"/>
        <end position="538"/>
    </location>
</feature>
<name>A0ABR1FUQ2_AURAN</name>
<feature type="compositionally biased region" description="Low complexity" evidence="1">
    <location>
        <begin position="220"/>
        <end position="234"/>
    </location>
</feature>
<organism evidence="3 4">
    <name type="scientific">Aureococcus anophagefferens</name>
    <name type="common">Harmful bloom alga</name>
    <dbReference type="NCBI Taxonomy" id="44056"/>
    <lineage>
        <taxon>Eukaryota</taxon>
        <taxon>Sar</taxon>
        <taxon>Stramenopiles</taxon>
        <taxon>Ochrophyta</taxon>
        <taxon>Pelagophyceae</taxon>
        <taxon>Pelagomonadales</taxon>
        <taxon>Pelagomonadaceae</taxon>
        <taxon>Aureococcus</taxon>
    </lineage>
</organism>
<feature type="compositionally biased region" description="Low complexity" evidence="1">
    <location>
        <begin position="415"/>
        <end position="424"/>
    </location>
</feature>
<comment type="caution">
    <text evidence="3">The sequence shown here is derived from an EMBL/GenBank/DDBJ whole genome shotgun (WGS) entry which is preliminary data.</text>
</comment>
<evidence type="ECO:0000256" key="1">
    <source>
        <dbReference type="SAM" id="MobiDB-lite"/>
    </source>
</evidence>
<accession>A0ABR1FUQ2</accession>
<feature type="signal peptide" evidence="2">
    <location>
        <begin position="1"/>
        <end position="19"/>
    </location>
</feature>
<feature type="region of interest" description="Disordered" evidence="1">
    <location>
        <begin position="628"/>
        <end position="653"/>
    </location>
</feature>
<keyword evidence="4" id="KW-1185">Reference proteome</keyword>
<reference evidence="3 4" key="1">
    <citation type="submission" date="2024-03" db="EMBL/GenBank/DDBJ databases">
        <title>Aureococcus anophagefferens CCMP1851 and Kratosvirus quantuckense: Draft genome of a second virus-susceptible host strain in the model system.</title>
        <authorList>
            <person name="Chase E."/>
            <person name="Truchon A.R."/>
            <person name="Schepens W."/>
            <person name="Wilhelm S.W."/>
        </authorList>
    </citation>
    <scope>NUCLEOTIDE SEQUENCE [LARGE SCALE GENOMIC DNA]</scope>
    <source>
        <strain evidence="3 4">CCMP1851</strain>
    </source>
</reference>
<feature type="compositionally biased region" description="Low complexity" evidence="1">
    <location>
        <begin position="26"/>
        <end position="37"/>
    </location>
</feature>
<proteinExistence type="predicted"/>
<evidence type="ECO:0000313" key="4">
    <source>
        <dbReference type="Proteomes" id="UP001363151"/>
    </source>
</evidence>
<protein>
    <recommendedName>
        <fullName evidence="5">CUE domain-containing protein</fullName>
    </recommendedName>
</protein>
<feature type="chain" id="PRO_5045909077" description="CUE domain-containing protein" evidence="2">
    <location>
        <begin position="20"/>
        <end position="653"/>
    </location>
</feature>
<feature type="compositionally biased region" description="Low complexity" evidence="1">
    <location>
        <begin position="345"/>
        <end position="357"/>
    </location>
</feature>
<feature type="compositionally biased region" description="Polar residues" evidence="1">
    <location>
        <begin position="270"/>
        <end position="297"/>
    </location>
</feature>
<feature type="region of interest" description="Disordered" evidence="1">
    <location>
        <begin position="22"/>
        <end position="105"/>
    </location>
</feature>
<evidence type="ECO:0000313" key="3">
    <source>
        <dbReference type="EMBL" id="KAK7239076.1"/>
    </source>
</evidence>
<feature type="compositionally biased region" description="Polar residues" evidence="1">
    <location>
        <begin position="184"/>
        <end position="196"/>
    </location>
</feature>